<comment type="catalytic activity">
    <reaction evidence="1">
        <text>ATP + protein L-histidine = ADP + protein N-phospho-L-histidine.</text>
        <dbReference type="EC" id="2.7.13.3"/>
    </reaction>
</comment>
<reference evidence="19" key="1">
    <citation type="journal article" date="2014" name="Int. J. Syst. Evol. Microbiol.">
        <title>Complete genome sequence of Corynebacterium casei LMG S-19264T (=DSM 44701T), isolated from a smear-ripened cheese.</title>
        <authorList>
            <consortium name="US DOE Joint Genome Institute (JGI-PGF)"/>
            <person name="Walter F."/>
            <person name="Albersmeier A."/>
            <person name="Kalinowski J."/>
            <person name="Ruckert C."/>
        </authorList>
    </citation>
    <scope>NUCLEOTIDE SEQUENCE</scope>
    <source>
        <strain evidence="19">CGMCC 1.15493</strain>
    </source>
</reference>
<proteinExistence type="predicted"/>
<dbReference type="InterPro" id="IPR001789">
    <property type="entry name" value="Sig_transdc_resp-reg_receiver"/>
</dbReference>
<evidence type="ECO:0000256" key="2">
    <source>
        <dbReference type="ARBA" id="ARBA00004651"/>
    </source>
</evidence>
<dbReference type="GO" id="GO:0000155">
    <property type="term" value="F:phosphorelay sensor kinase activity"/>
    <property type="evidence" value="ECO:0007669"/>
    <property type="project" value="InterPro"/>
</dbReference>
<dbReference type="CDD" id="cd00088">
    <property type="entry name" value="HPT"/>
    <property type="match status" value="1"/>
</dbReference>
<evidence type="ECO:0000259" key="17">
    <source>
        <dbReference type="PROSITE" id="PS50110"/>
    </source>
</evidence>
<dbReference type="SMART" id="SM00448">
    <property type="entry name" value="REC"/>
    <property type="match status" value="1"/>
</dbReference>
<dbReference type="SUPFAM" id="SSF55874">
    <property type="entry name" value="ATPase domain of HSP90 chaperone/DNA topoisomerase II/histidine kinase"/>
    <property type="match status" value="1"/>
</dbReference>
<dbReference type="Gene3D" id="3.30.565.10">
    <property type="entry name" value="Histidine kinase-like ATPase, C-terminal domain"/>
    <property type="match status" value="1"/>
</dbReference>
<evidence type="ECO:0000256" key="5">
    <source>
        <dbReference type="ARBA" id="ARBA00022553"/>
    </source>
</evidence>
<feature type="modified residue" description="4-aspartylphosphate" evidence="13">
    <location>
        <position position="542"/>
    </location>
</feature>
<dbReference type="Pfam" id="PF02518">
    <property type="entry name" value="HATPase_c"/>
    <property type="match status" value="1"/>
</dbReference>
<keyword evidence="7" id="KW-0547">Nucleotide-binding</keyword>
<dbReference type="PROSITE" id="PS50894">
    <property type="entry name" value="HPT"/>
    <property type="match status" value="1"/>
</dbReference>
<dbReference type="SMART" id="SM00387">
    <property type="entry name" value="HATPase_c"/>
    <property type="match status" value="1"/>
</dbReference>
<dbReference type="AlphaFoldDB" id="A0A916YDY1"/>
<dbReference type="InterPro" id="IPR005467">
    <property type="entry name" value="His_kinase_dom"/>
</dbReference>
<evidence type="ECO:0000259" key="18">
    <source>
        <dbReference type="PROSITE" id="PS50894"/>
    </source>
</evidence>
<protein>
    <recommendedName>
        <fullName evidence="3">histidine kinase</fullName>
        <ecNumber evidence="3">2.7.13.3</ecNumber>
    </recommendedName>
</protein>
<gene>
    <name evidence="19" type="ORF">GCM10011335_50160</name>
</gene>
<evidence type="ECO:0000256" key="6">
    <source>
        <dbReference type="ARBA" id="ARBA00022692"/>
    </source>
</evidence>
<dbReference type="InterPro" id="IPR004358">
    <property type="entry name" value="Sig_transdc_His_kin-like_C"/>
</dbReference>
<comment type="caution">
    <text evidence="19">The sequence shown here is derived from an EMBL/GenBank/DDBJ whole genome shotgun (WGS) entry which is preliminary data.</text>
</comment>
<keyword evidence="9 15" id="KW-1133">Transmembrane helix</keyword>
<name>A0A916YDY1_9HYPH</name>
<dbReference type="InterPro" id="IPR036097">
    <property type="entry name" value="HisK_dim/P_sf"/>
</dbReference>
<dbReference type="FunFam" id="3.30.565.10:FF:000010">
    <property type="entry name" value="Sensor histidine kinase RcsC"/>
    <property type="match status" value="1"/>
</dbReference>
<feature type="transmembrane region" description="Helical" evidence="15">
    <location>
        <begin position="192"/>
        <end position="211"/>
    </location>
</feature>
<evidence type="ECO:0000313" key="20">
    <source>
        <dbReference type="Proteomes" id="UP000613160"/>
    </source>
</evidence>
<feature type="transmembrane region" description="Helical" evidence="15">
    <location>
        <begin position="20"/>
        <end position="40"/>
    </location>
</feature>
<dbReference type="GO" id="GO:0005886">
    <property type="term" value="C:plasma membrane"/>
    <property type="evidence" value="ECO:0007669"/>
    <property type="project" value="UniProtKB-SubCell"/>
</dbReference>
<evidence type="ECO:0000256" key="4">
    <source>
        <dbReference type="ARBA" id="ARBA00022475"/>
    </source>
</evidence>
<evidence type="ECO:0000313" key="19">
    <source>
        <dbReference type="EMBL" id="GGD41397.1"/>
    </source>
</evidence>
<keyword evidence="10" id="KW-0902">Two-component regulatory system</keyword>
<feature type="compositionally biased region" description="Basic and acidic residues" evidence="14">
    <location>
        <begin position="613"/>
        <end position="624"/>
    </location>
</feature>
<dbReference type="EC" id="2.7.13.3" evidence="3"/>
<accession>A0A916YDY1</accession>
<dbReference type="Pfam" id="PF01627">
    <property type="entry name" value="Hpt"/>
    <property type="match status" value="1"/>
</dbReference>
<evidence type="ECO:0000256" key="11">
    <source>
        <dbReference type="ARBA" id="ARBA00023136"/>
    </source>
</evidence>
<evidence type="ECO:0000259" key="16">
    <source>
        <dbReference type="PROSITE" id="PS50109"/>
    </source>
</evidence>
<keyword evidence="5 13" id="KW-0597">Phosphoprotein</keyword>
<dbReference type="PRINTS" id="PR00344">
    <property type="entry name" value="BCTRLSENSOR"/>
</dbReference>
<dbReference type="InterPro" id="IPR003661">
    <property type="entry name" value="HisK_dim/P_dom"/>
</dbReference>
<dbReference type="InterPro" id="IPR008207">
    <property type="entry name" value="Sig_transdc_His_kin_Hpt_dom"/>
</dbReference>
<keyword evidence="6 15" id="KW-0812">Transmembrane</keyword>
<comment type="subcellular location">
    <subcellularLocation>
        <location evidence="2">Cell membrane</location>
        <topology evidence="2">Multi-pass membrane protein</topology>
    </subcellularLocation>
</comment>
<dbReference type="Pfam" id="PF00512">
    <property type="entry name" value="HisKA"/>
    <property type="match status" value="1"/>
</dbReference>
<evidence type="ECO:0000256" key="3">
    <source>
        <dbReference type="ARBA" id="ARBA00012438"/>
    </source>
</evidence>
<dbReference type="InterPro" id="IPR003594">
    <property type="entry name" value="HATPase_dom"/>
</dbReference>
<keyword evidence="11 15" id="KW-0472">Membrane</keyword>
<dbReference type="CDD" id="cd17546">
    <property type="entry name" value="REC_hyHK_CKI1_RcsC-like"/>
    <property type="match status" value="1"/>
</dbReference>
<dbReference type="InterPro" id="IPR036641">
    <property type="entry name" value="HPT_dom_sf"/>
</dbReference>
<dbReference type="Gene3D" id="1.20.120.160">
    <property type="entry name" value="HPT domain"/>
    <property type="match status" value="1"/>
</dbReference>
<dbReference type="InterPro" id="IPR011006">
    <property type="entry name" value="CheY-like_superfamily"/>
</dbReference>
<feature type="domain" description="Response regulatory" evidence="17">
    <location>
        <begin position="493"/>
        <end position="610"/>
    </location>
</feature>
<organism evidence="19 20">
    <name type="scientific">Aureimonas glaciei</name>
    <dbReference type="NCBI Taxonomy" id="1776957"/>
    <lineage>
        <taxon>Bacteria</taxon>
        <taxon>Pseudomonadati</taxon>
        <taxon>Pseudomonadota</taxon>
        <taxon>Alphaproteobacteria</taxon>
        <taxon>Hyphomicrobiales</taxon>
        <taxon>Aurantimonadaceae</taxon>
        <taxon>Aureimonas</taxon>
    </lineage>
</organism>
<dbReference type="RefSeq" id="WP_188855175.1">
    <property type="nucleotide sequence ID" value="NZ_BMJJ01000018.1"/>
</dbReference>
<dbReference type="InterPro" id="IPR036890">
    <property type="entry name" value="HATPase_C_sf"/>
</dbReference>
<feature type="modified residue" description="Phosphohistidine" evidence="12">
    <location>
        <position position="696"/>
    </location>
</feature>
<dbReference type="SUPFAM" id="SSF47226">
    <property type="entry name" value="Histidine-containing phosphotransfer domain, HPT domain"/>
    <property type="match status" value="1"/>
</dbReference>
<evidence type="ECO:0000256" key="15">
    <source>
        <dbReference type="SAM" id="Phobius"/>
    </source>
</evidence>
<evidence type="ECO:0000256" key="10">
    <source>
        <dbReference type="ARBA" id="ARBA00023012"/>
    </source>
</evidence>
<keyword evidence="20" id="KW-1185">Reference proteome</keyword>
<dbReference type="Gene3D" id="1.10.287.130">
    <property type="match status" value="1"/>
</dbReference>
<dbReference type="CDD" id="cd16922">
    <property type="entry name" value="HATPase_EvgS-ArcB-TorS-like"/>
    <property type="match status" value="1"/>
</dbReference>
<dbReference type="GO" id="GO:0005524">
    <property type="term" value="F:ATP binding"/>
    <property type="evidence" value="ECO:0007669"/>
    <property type="project" value="UniProtKB-KW"/>
</dbReference>
<dbReference type="PROSITE" id="PS50110">
    <property type="entry name" value="RESPONSE_REGULATORY"/>
    <property type="match status" value="1"/>
</dbReference>
<dbReference type="SUPFAM" id="SSF47384">
    <property type="entry name" value="Homodimeric domain of signal transducing histidine kinase"/>
    <property type="match status" value="1"/>
</dbReference>
<keyword evidence="8" id="KW-0067">ATP-binding</keyword>
<evidence type="ECO:0000256" key="7">
    <source>
        <dbReference type="ARBA" id="ARBA00022741"/>
    </source>
</evidence>
<reference evidence="19" key="2">
    <citation type="submission" date="2020-09" db="EMBL/GenBank/DDBJ databases">
        <authorList>
            <person name="Sun Q."/>
            <person name="Zhou Y."/>
        </authorList>
    </citation>
    <scope>NUCLEOTIDE SEQUENCE</scope>
    <source>
        <strain evidence="19">CGMCC 1.15493</strain>
    </source>
</reference>
<evidence type="ECO:0000256" key="8">
    <source>
        <dbReference type="ARBA" id="ARBA00022840"/>
    </source>
</evidence>
<dbReference type="PANTHER" id="PTHR45339:SF1">
    <property type="entry name" value="HYBRID SIGNAL TRANSDUCTION HISTIDINE KINASE J"/>
    <property type="match status" value="1"/>
</dbReference>
<sequence length="748" mass="80189">MTPELAQGREIVRQSARATWALIATSLLLLALLVGAYLHLSSRQKDTQDGIREDALWAVYQTGREARTLLESLKDVDRTGTLAPEALDSLMLRYDILYSRMAIVDTARYGAYFAEDPEIRVAREQVHAGIRALEGVFATLRESGGVGAVRAILPRVAEIVAAAERLLVRTNSVVSTARADARTEVMELQDRTASLVLAFGLTVGLLILLLVRRLGATRAAGDQIQVVADQMSAAFRAAEAGNRAKSDFMATMGHEIRTPLNAILGMAELLRGSPLAEEDAESVRAIETSGAALLEVINEILDFAKIEHGDIPAETIPYDPIAVARQAIAIVRGRARDRGNVVALVNQDVEGWFLGDPTRLYRVLLNLLSNAVKFTENGSVDLTVSAAGTAASPRLRFVVADTGIGIPGSARPLLFQAFSQVDGTIGRRFGGTGLGLVICKRIVEAAGGTIGVDSEPGIGSRFWFEIPAPAAPAGAVTATPPQAAEKQALQRLRILVVEDNAFNRTVARRFLEKLEQTVVVAEEGEAALRMVQAERFDLVLMDMQMPVMDGIEATRRIRALGGWQATIPIVALTANASDSDRERCRAVGMDAFESKPVSMARLGALIAEWGPRAEGRQAADDREPAPIGPSPTATDGFDRDEVAVDASRVAELVDAIGEDGFEELRDAFLADATLLLNDLHAAMARNDQATTDRVLHTLKGAAASIGYPAMATIAESLRQTPVAKGAHGLLSARLERLRDDRAALGRTG</sequence>
<dbReference type="PANTHER" id="PTHR45339">
    <property type="entry name" value="HYBRID SIGNAL TRANSDUCTION HISTIDINE KINASE J"/>
    <property type="match status" value="1"/>
</dbReference>
<feature type="domain" description="HPt" evidence="18">
    <location>
        <begin position="657"/>
        <end position="748"/>
    </location>
</feature>
<evidence type="ECO:0000256" key="14">
    <source>
        <dbReference type="SAM" id="MobiDB-lite"/>
    </source>
</evidence>
<evidence type="ECO:0000256" key="12">
    <source>
        <dbReference type="PROSITE-ProRule" id="PRU00110"/>
    </source>
</evidence>
<dbReference type="EMBL" id="BMJJ01000018">
    <property type="protein sequence ID" value="GGD41397.1"/>
    <property type="molecule type" value="Genomic_DNA"/>
</dbReference>
<dbReference type="CDD" id="cd00082">
    <property type="entry name" value="HisKA"/>
    <property type="match status" value="1"/>
</dbReference>
<evidence type="ECO:0000256" key="9">
    <source>
        <dbReference type="ARBA" id="ARBA00022989"/>
    </source>
</evidence>
<keyword evidence="4" id="KW-1003">Cell membrane</keyword>
<dbReference type="PROSITE" id="PS50109">
    <property type="entry name" value="HIS_KIN"/>
    <property type="match status" value="1"/>
</dbReference>
<dbReference type="SUPFAM" id="SSF52172">
    <property type="entry name" value="CheY-like"/>
    <property type="match status" value="1"/>
</dbReference>
<dbReference type="Pfam" id="PF00072">
    <property type="entry name" value="Response_reg"/>
    <property type="match status" value="1"/>
</dbReference>
<feature type="domain" description="Histidine kinase" evidence="16">
    <location>
        <begin position="251"/>
        <end position="470"/>
    </location>
</feature>
<feature type="region of interest" description="Disordered" evidence="14">
    <location>
        <begin position="613"/>
        <end position="637"/>
    </location>
</feature>
<dbReference type="SMART" id="SM00388">
    <property type="entry name" value="HisKA"/>
    <property type="match status" value="1"/>
</dbReference>
<evidence type="ECO:0000256" key="13">
    <source>
        <dbReference type="PROSITE-ProRule" id="PRU00169"/>
    </source>
</evidence>
<evidence type="ECO:0000256" key="1">
    <source>
        <dbReference type="ARBA" id="ARBA00000085"/>
    </source>
</evidence>
<dbReference type="Gene3D" id="3.40.50.2300">
    <property type="match status" value="1"/>
</dbReference>
<dbReference type="Proteomes" id="UP000613160">
    <property type="component" value="Unassembled WGS sequence"/>
</dbReference>